<evidence type="ECO:0000313" key="5">
    <source>
        <dbReference type="EMBL" id="PAV60993.1"/>
    </source>
</evidence>
<dbReference type="Gene3D" id="3.40.50.720">
    <property type="entry name" value="NAD(P)-binding Rossmann-like Domain"/>
    <property type="match status" value="1"/>
</dbReference>
<comment type="similarity">
    <text evidence="1">Belongs to the 3-hydroxyacyl-CoA dehydrogenase family.</text>
</comment>
<dbReference type="AlphaFoldDB" id="A0A2A2JGY8"/>
<dbReference type="SUPFAM" id="SSF48179">
    <property type="entry name" value="6-phosphogluconate dehydrogenase C-terminal domain-like"/>
    <property type="match status" value="1"/>
</dbReference>
<protein>
    <recommendedName>
        <fullName evidence="7">3-hydroxyacyl-CoA dehydrogenase C-terminal domain-containing protein</fullName>
    </recommendedName>
</protein>
<comment type="caution">
    <text evidence="5">The sequence shown here is derived from an EMBL/GenBank/DDBJ whole genome shotgun (WGS) entry which is preliminary data.</text>
</comment>
<reference evidence="5 6" key="1">
    <citation type="journal article" date="2017" name="Curr. Biol.">
        <title>Genome architecture and evolution of a unichromosomal asexual nematode.</title>
        <authorList>
            <person name="Fradin H."/>
            <person name="Zegar C."/>
            <person name="Gutwein M."/>
            <person name="Lucas J."/>
            <person name="Kovtun M."/>
            <person name="Corcoran D."/>
            <person name="Baugh L.R."/>
            <person name="Kiontke K."/>
            <person name="Gunsalus K."/>
            <person name="Fitch D.H."/>
            <person name="Piano F."/>
        </authorList>
    </citation>
    <scope>NUCLEOTIDE SEQUENCE [LARGE SCALE GENOMIC DNA]</scope>
    <source>
        <strain evidence="5">PF1309</strain>
    </source>
</reference>
<proteinExistence type="inferred from homology"/>
<dbReference type="Proteomes" id="UP000218231">
    <property type="component" value="Unassembled WGS sequence"/>
</dbReference>
<evidence type="ECO:0000256" key="1">
    <source>
        <dbReference type="ARBA" id="ARBA00009463"/>
    </source>
</evidence>
<evidence type="ECO:0000259" key="4">
    <source>
        <dbReference type="Pfam" id="PF02737"/>
    </source>
</evidence>
<dbReference type="GO" id="GO:0050104">
    <property type="term" value="F:L-gulonate 3-dehydrogenase activity"/>
    <property type="evidence" value="ECO:0007669"/>
    <property type="project" value="TreeGrafter"/>
</dbReference>
<dbReference type="InterPro" id="IPR006176">
    <property type="entry name" value="3-OHacyl-CoA_DH_NAD-bd"/>
</dbReference>
<keyword evidence="2" id="KW-0560">Oxidoreductase</keyword>
<dbReference type="GO" id="GO:0070403">
    <property type="term" value="F:NAD+ binding"/>
    <property type="evidence" value="ECO:0007669"/>
    <property type="project" value="InterPro"/>
</dbReference>
<dbReference type="InterPro" id="IPR013328">
    <property type="entry name" value="6PGD_dom2"/>
</dbReference>
<keyword evidence="6" id="KW-1185">Reference proteome</keyword>
<feature type="domain" description="3-hydroxyacyl-CoA dehydrogenase NAD binding" evidence="4">
    <location>
        <begin position="1"/>
        <end position="155"/>
    </location>
</feature>
<dbReference type="STRING" id="2018661.A0A2A2JGY8"/>
<gene>
    <name evidence="5" type="ORF">WR25_04370</name>
</gene>
<dbReference type="Gene3D" id="1.10.1040.10">
    <property type="entry name" value="N-(1-d-carboxylethyl)-l-norvaline Dehydrogenase, domain 2"/>
    <property type="match status" value="1"/>
</dbReference>
<evidence type="ECO:0008006" key="7">
    <source>
        <dbReference type="Google" id="ProtNLM"/>
    </source>
</evidence>
<feature type="domain" description="3-hydroxyacyl-CoA dehydrogenase C-terminal" evidence="3">
    <location>
        <begin position="159"/>
        <end position="213"/>
    </location>
</feature>
<dbReference type="OrthoDB" id="2021159at2759"/>
<sequence>MYDISYDQLEKAKANVKTNLEKLSNEGLLRGTIPADKAFSAVNVTTSLKDALDEAVYVQESTLESVDHKKKIFAEMDALVGENTVLGSSTSTIPASQFTENLVHRRNCLVVHPVNPPLYLPLTEIVPAPWTSQEAVEKVRDIMKSIGQEPVCLKKEILGFAVNRLQFALLAEAWRLVSDDVLSPSDVDKVMSAGLGPRYAFKGPFATIHMNANGVMDYCDRYMAGVKRVLADLGPIPTFEEPQALKEIDTSLTAEMPLDKLNEHKAQREKNLAALMQLKKSKQ</sequence>
<dbReference type="SUPFAM" id="SSF51735">
    <property type="entry name" value="NAD(P)-binding Rossmann-fold domains"/>
    <property type="match status" value="1"/>
</dbReference>
<accession>A0A2A2JGY8</accession>
<dbReference type="EMBL" id="LIAE01010440">
    <property type="protein sequence ID" value="PAV60993.1"/>
    <property type="molecule type" value="Genomic_DNA"/>
</dbReference>
<evidence type="ECO:0000313" key="6">
    <source>
        <dbReference type="Proteomes" id="UP000218231"/>
    </source>
</evidence>
<dbReference type="Pfam" id="PF00725">
    <property type="entry name" value="3HCDH"/>
    <property type="match status" value="1"/>
</dbReference>
<dbReference type="PANTHER" id="PTHR48075">
    <property type="entry name" value="3-HYDROXYACYL-COA DEHYDROGENASE FAMILY PROTEIN"/>
    <property type="match status" value="1"/>
</dbReference>
<evidence type="ECO:0000256" key="2">
    <source>
        <dbReference type="ARBA" id="ARBA00023002"/>
    </source>
</evidence>
<dbReference type="InterPro" id="IPR008927">
    <property type="entry name" value="6-PGluconate_DH-like_C_sf"/>
</dbReference>
<dbReference type="InterPro" id="IPR006108">
    <property type="entry name" value="3HC_DH_C"/>
</dbReference>
<dbReference type="GO" id="GO:0006631">
    <property type="term" value="P:fatty acid metabolic process"/>
    <property type="evidence" value="ECO:0007669"/>
    <property type="project" value="InterPro"/>
</dbReference>
<organism evidence="5 6">
    <name type="scientific">Diploscapter pachys</name>
    <dbReference type="NCBI Taxonomy" id="2018661"/>
    <lineage>
        <taxon>Eukaryota</taxon>
        <taxon>Metazoa</taxon>
        <taxon>Ecdysozoa</taxon>
        <taxon>Nematoda</taxon>
        <taxon>Chromadorea</taxon>
        <taxon>Rhabditida</taxon>
        <taxon>Rhabditina</taxon>
        <taxon>Rhabditomorpha</taxon>
        <taxon>Rhabditoidea</taxon>
        <taxon>Rhabditidae</taxon>
        <taxon>Diploscapter</taxon>
    </lineage>
</organism>
<dbReference type="Pfam" id="PF02737">
    <property type="entry name" value="3HCDH_N"/>
    <property type="match status" value="1"/>
</dbReference>
<name>A0A2A2JGY8_9BILA</name>
<dbReference type="InterPro" id="IPR036291">
    <property type="entry name" value="NAD(P)-bd_dom_sf"/>
</dbReference>
<dbReference type="PANTHER" id="PTHR48075:SF1">
    <property type="entry name" value="LAMBDA-CRYSTALLIN HOMOLOG"/>
    <property type="match status" value="1"/>
</dbReference>
<evidence type="ECO:0000259" key="3">
    <source>
        <dbReference type="Pfam" id="PF00725"/>
    </source>
</evidence>